<keyword evidence="3" id="KW-1185">Reference proteome</keyword>
<feature type="transmembrane region" description="Helical" evidence="1">
    <location>
        <begin position="12"/>
        <end position="30"/>
    </location>
</feature>
<keyword evidence="1" id="KW-1133">Transmembrane helix</keyword>
<gene>
    <name evidence="2" type="ORF">SAMN06269173_11082</name>
</gene>
<evidence type="ECO:0000256" key="1">
    <source>
        <dbReference type="SAM" id="Phobius"/>
    </source>
</evidence>
<keyword evidence="1" id="KW-0812">Transmembrane</keyword>
<proteinExistence type="predicted"/>
<dbReference type="EMBL" id="FZNS01000010">
    <property type="protein sequence ID" value="SNR88534.1"/>
    <property type="molecule type" value="Genomic_DNA"/>
</dbReference>
<evidence type="ECO:0000313" key="3">
    <source>
        <dbReference type="Proteomes" id="UP000198310"/>
    </source>
</evidence>
<reference evidence="3" key="1">
    <citation type="submission" date="2017-06" db="EMBL/GenBank/DDBJ databases">
        <authorList>
            <person name="Varghese N."/>
            <person name="Submissions S."/>
        </authorList>
    </citation>
    <scope>NUCLEOTIDE SEQUENCE [LARGE SCALE GENOMIC DNA]</scope>
    <source>
        <strain evidence="3">DSM 28041</strain>
    </source>
</reference>
<organism evidence="2 3">
    <name type="scientific">Hymenobacter mucosus</name>
    <dbReference type="NCBI Taxonomy" id="1411120"/>
    <lineage>
        <taxon>Bacteria</taxon>
        <taxon>Pseudomonadati</taxon>
        <taxon>Bacteroidota</taxon>
        <taxon>Cytophagia</taxon>
        <taxon>Cytophagales</taxon>
        <taxon>Hymenobacteraceae</taxon>
        <taxon>Hymenobacter</taxon>
    </lineage>
</organism>
<keyword evidence="1" id="KW-0472">Membrane</keyword>
<evidence type="ECO:0000313" key="2">
    <source>
        <dbReference type="EMBL" id="SNR88534.1"/>
    </source>
</evidence>
<name>A0A239A0I3_9BACT</name>
<feature type="transmembrane region" description="Helical" evidence="1">
    <location>
        <begin position="217"/>
        <end position="235"/>
    </location>
</feature>
<dbReference type="Proteomes" id="UP000198310">
    <property type="component" value="Unassembled WGS sequence"/>
</dbReference>
<dbReference type="AlphaFoldDB" id="A0A239A0I3"/>
<sequence>MKFSGFDFTWNNTATMLTAIGAAIGIWVWFNTPSGDLRIKRHTSPLIVPQYLLQHDKQDSAMARQDTLMHWAYYRTLRLTPLAVHNQVRDSFEFYNKMYSPFILQRPLNRFLDGTPQLTVLELENAGNKPLKEVAVLAPQNVEFEVMGKDGRMIHGKSQGKIFLDDLAGKEKRQVRLWHSSLYSYDKLQVSHADGVVEAESAEEATGIWAILIRQQMALPIYLLILLSFLLTAWTTRKSRGTTSQANEE</sequence>
<accession>A0A239A0I3</accession>
<protein>
    <submittedName>
        <fullName evidence="2">Uncharacterized protein</fullName>
    </submittedName>
</protein>